<name>A0A2T6CHS3_9RHOB</name>
<dbReference type="EMBL" id="QBKU01000002">
    <property type="protein sequence ID" value="PTX75040.1"/>
    <property type="molecule type" value="Genomic_DNA"/>
</dbReference>
<gene>
    <name evidence="1" type="ORF">C8N31_102144</name>
</gene>
<evidence type="ECO:0000313" key="1">
    <source>
        <dbReference type="EMBL" id="PTX75040.1"/>
    </source>
</evidence>
<organism evidence="1 2">
    <name type="scientific">Sulfitobacter mediterraneus</name>
    <dbReference type="NCBI Taxonomy" id="83219"/>
    <lineage>
        <taxon>Bacteria</taxon>
        <taxon>Pseudomonadati</taxon>
        <taxon>Pseudomonadota</taxon>
        <taxon>Alphaproteobacteria</taxon>
        <taxon>Rhodobacterales</taxon>
        <taxon>Roseobacteraceae</taxon>
        <taxon>Sulfitobacter</taxon>
    </lineage>
</organism>
<evidence type="ECO:0000313" key="2">
    <source>
        <dbReference type="Proteomes" id="UP000244092"/>
    </source>
</evidence>
<comment type="caution">
    <text evidence="1">The sequence shown here is derived from an EMBL/GenBank/DDBJ whole genome shotgun (WGS) entry which is preliminary data.</text>
</comment>
<sequence>MGGRGLAPFCTAKIRRSELADPAHCLHRLTRLPLGAALRTCHLRPGIRIRTGAFAFAKLAGLIETCVHSAVDKLAHHLPNDHIDNLVHELTLFCLAA</sequence>
<accession>A0A2T6CHS3</accession>
<proteinExistence type="predicted"/>
<dbReference type="Proteomes" id="UP000244092">
    <property type="component" value="Unassembled WGS sequence"/>
</dbReference>
<protein>
    <submittedName>
        <fullName evidence="1">Uncharacterized protein</fullName>
    </submittedName>
</protein>
<dbReference type="AlphaFoldDB" id="A0A2T6CHS3"/>
<reference evidence="1 2" key="1">
    <citation type="submission" date="2018-04" db="EMBL/GenBank/DDBJ databases">
        <title>Genomic Encyclopedia of Archaeal and Bacterial Type Strains, Phase II (KMG-II): from individual species to whole genera.</title>
        <authorList>
            <person name="Goeker M."/>
        </authorList>
    </citation>
    <scope>NUCLEOTIDE SEQUENCE [LARGE SCALE GENOMIC DNA]</scope>
    <source>
        <strain evidence="1 2">DSM 12244</strain>
    </source>
</reference>